<name>A0A6C0BIF1_9ZZZZ</name>
<sequence length="437" mass="48093">MSTNYTIVIKENDTLIFSGHFVVNNYMYPPIIVEFYEDGNETNILAPVGSYGENNNIFVSITNPFTNNGVNITTMSYYDGDYGNNNNPPPNGDGTYNLYDFNFDNGSIANFDSIIYNFIVSTNDPIPVTPSGMYYKILITITLDTTTIFNGFFVVNNYVLPNIIGFYENGNETTNILAPLGSYGGNFNTFNTLISPFISVSITTMSYYDGDYGNNNNPPPNGDGTYNLYNFTSGGGFIRNFGNTFYGFTTELANPNDPIPLYPPTPPVPSPPAPLPPPPPVINSPITYIVCQPCQKSRFSYNYKPPGIIEPCCKPIVCATDALIASLSALPEVVNNSSRTTESSLLQAIVRKQQQCNLTKTTNSTIQSTIANAAAINENIFNQLINVRDQRYAPYQPYIYPVVPPSVMELQMRTANVGVPHTVNTIANCRGSQFVTT</sequence>
<reference evidence="1" key="1">
    <citation type="journal article" date="2020" name="Nature">
        <title>Giant virus diversity and host interactions through global metagenomics.</title>
        <authorList>
            <person name="Schulz F."/>
            <person name="Roux S."/>
            <person name="Paez-Espino D."/>
            <person name="Jungbluth S."/>
            <person name="Walsh D.A."/>
            <person name="Denef V.J."/>
            <person name="McMahon K.D."/>
            <person name="Konstantinidis K.T."/>
            <person name="Eloe-Fadrosh E.A."/>
            <person name="Kyrpides N.C."/>
            <person name="Woyke T."/>
        </authorList>
    </citation>
    <scope>NUCLEOTIDE SEQUENCE</scope>
    <source>
        <strain evidence="1">GVMAG-M-3300013004-44</strain>
    </source>
</reference>
<protein>
    <submittedName>
        <fullName evidence="1">Uncharacterized protein</fullName>
    </submittedName>
</protein>
<dbReference type="AlphaFoldDB" id="A0A6C0BIF1"/>
<accession>A0A6C0BIF1</accession>
<dbReference type="EMBL" id="MN739159">
    <property type="protein sequence ID" value="QHS91339.1"/>
    <property type="molecule type" value="Genomic_DNA"/>
</dbReference>
<organism evidence="1">
    <name type="scientific">viral metagenome</name>
    <dbReference type="NCBI Taxonomy" id="1070528"/>
    <lineage>
        <taxon>unclassified sequences</taxon>
        <taxon>metagenomes</taxon>
        <taxon>organismal metagenomes</taxon>
    </lineage>
</organism>
<evidence type="ECO:0000313" key="1">
    <source>
        <dbReference type="EMBL" id="QHS91339.1"/>
    </source>
</evidence>
<proteinExistence type="predicted"/>